<protein>
    <recommendedName>
        <fullName evidence="2">DUF7580 domain-containing protein</fullName>
    </recommendedName>
</protein>
<evidence type="ECO:0000313" key="4">
    <source>
        <dbReference type="Proteomes" id="UP000799750"/>
    </source>
</evidence>
<organism evidence="3 4">
    <name type="scientific">Lophium mytilinum</name>
    <dbReference type="NCBI Taxonomy" id="390894"/>
    <lineage>
        <taxon>Eukaryota</taxon>
        <taxon>Fungi</taxon>
        <taxon>Dikarya</taxon>
        <taxon>Ascomycota</taxon>
        <taxon>Pezizomycotina</taxon>
        <taxon>Dothideomycetes</taxon>
        <taxon>Pleosporomycetidae</taxon>
        <taxon>Mytilinidiales</taxon>
        <taxon>Mytilinidiaceae</taxon>
        <taxon>Lophium</taxon>
    </lineage>
</organism>
<keyword evidence="4" id="KW-1185">Reference proteome</keyword>
<name>A0A6A6QZQ3_9PEZI</name>
<dbReference type="EMBL" id="MU004187">
    <property type="protein sequence ID" value="KAF2496627.1"/>
    <property type="molecule type" value="Genomic_DNA"/>
</dbReference>
<dbReference type="Pfam" id="PF24476">
    <property type="entry name" value="DUF7580"/>
    <property type="match status" value="1"/>
</dbReference>
<accession>A0A6A6QZQ3</accession>
<proteinExistence type="predicted"/>
<gene>
    <name evidence="3" type="ORF">BU16DRAFT_507162</name>
</gene>
<dbReference type="PANTHER" id="PTHR35186:SF4">
    <property type="entry name" value="PRION-INHIBITION AND PROPAGATION HELO DOMAIN-CONTAINING PROTEIN"/>
    <property type="match status" value="1"/>
</dbReference>
<dbReference type="AlphaFoldDB" id="A0A6A6QZQ3"/>
<sequence>MSGVEIAGLVLGAFPVALTALEKYRTVARSLGFWWEIRLEYQKCSSEISYHRVIFSRNLKQLLLPLVADKDQIQRLVADLGGAGWKDPELARQLEDRLQDSYEIYFHIMQQMNEAMNELNKELGGEKTGFQEKVSRLQVSKSWGKRQNTQHVPKTPKVKTSVKANLEYEAYRIKFSVGEPNRKRLFDELQTCNERLEKLLGTSDVMAVLESENVSQQASAAISTMSTTMGRFWRHADRLYSLLSGAWKCNCWGEHCVRMLLQHKTGAEAEFRLLFMFAASRNFSTPTPWSSQDAHIKLLDAILPASESVPIVMTSVTSSPASTPNHRTALPLRPSLGAQRKTSQSQSSTCVSNAEKPTITLTSNLLPQASRNPPPQFTDDDASISKIENLCLSLSNSKPTTPLRGFLEDEDKRCYMSFVPQKVSSPTHREATLDQLLSPQAQPPLSRRQRYSSALILASSFLQLRDSSWLKGCWSKSEICFLRDCDDSNTILLDRPYITRNFSSPASAIHVQNSNSSSFAALGVVLLELCFGTLIENHPARLQYPSGDEQTKSGFDQLAAFEWLKTVGEEAGPDYAGAVDWCLLGSKKVPDGDAWRRELYQHVVQPLDLCHKYLHGNG</sequence>
<dbReference type="OrthoDB" id="3565018at2759"/>
<reference evidence="3" key="1">
    <citation type="journal article" date="2020" name="Stud. Mycol.">
        <title>101 Dothideomycetes genomes: a test case for predicting lifestyles and emergence of pathogens.</title>
        <authorList>
            <person name="Haridas S."/>
            <person name="Albert R."/>
            <person name="Binder M."/>
            <person name="Bloem J."/>
            <person name="Labutti K."/>
            <person name="Salamov A."/>
            <person name="Andreopoulos B."/>
            <person name="Baker S."/>
            <person name="Barry K."/>
            <person name="Bills G."/>
            <person name="Bluhm B."/>
            <person name="Cannon C."/>
            <person name="Castanera R."/>
            <person name="Culley D."/>
            <person name="Daum C."/>
            <person name="Ezra D."/>
            <person name="Gonzalez J."/>
            <person name="Henrissat B."/>
            <person name="Kuo A."/>
            <person name="Liang C."/>
            <person name="Lipzen A."/>
            <person name="Lutzoni F."/>
            <person name="Magnuson J."/>
            <person name="Mondo S."/>
            <person name="Nolan M."/>
            <person name="Ohm R."/>
            <person name="Pangilinan J."/>
            <person name="Park H.-J."/>
            <person name="Ramirez L."/>
            <person name="Alfaro M."/>
            <person name="Sun H."/>
            <person name="Tritt A."/>
            <person name="Yoshinaga Y."/>
            <person name="Zwiers L.-H."/>
            <person name="Turgeon B."/>
            <person name="Goodwin S."/>
            <person name="Spatafora J."/>
            <person name="Crous P."/>
            <person name="Grigoriev I."/>
        </authorList>
    </citation>
    <scope>NUCLEOTIDE SEQUENCE</scope>
    <source>
        <strain evidence="3">CBS 269.34</strain>
    </source>
</reference>
<feature type="region of interest" description="Disordered" evidence="1">
    <location>
        <begin position="316"/>
        <end position="354"/>
    </location>
</feature>
<dbReference type="Proteomes" id="UP000799750">
    <property type="component" value="Unassembled WGS sequence"/>
</dbReference>
<evidence type="ECO:0000313" key="3">
    <source>
        <dbReference type="EMBL" id="KAF2496627.1"/>
    </source>
</evidence>
<feature type="compositionally biased region" description="Polar residues" evidence="1">
    <location>
        <begin position="316"/>
        <end position="326"/>
    </location>
</feature>
<dbReference type="InterPro" id="IPR056002">
    <property type="entry name" value="DUF7580"/>
</dbReference>
<evidence type="ECO:0000256" key="1">
    <source>
        <dbReference type="SAM" id="MobiDB-lite"/>
    </source>
</evidence>
<feature type="domain" description="DUF7580" evidence="2">
    <location>
        <begin position="377"/>
        <end position="608"/>
    </location>
</feature>
<dbReference type="PANTHER" id="PTHR35186">
    <property type="entry name" value="ANK_REP_REGION DOMAIN-CONTAINING PROTEIN"/>
    <property type="match status" value="1"/>
</dbReference>
<feature type="compositionally biased region" description="Polar residues" evidence="1">
    <location>
        <begin position="340"/>
        <end position="352"/>
    </location>
</feature>
<evidence type="ECO:0000259" key="2">
    <source>
        <dbReference type="Pfam" id="PF24476"/>
    </source>
</evidence>